<accession>A0A2S7YM16</accession>
<keyword evidence="3" id="KW-0808">Transferase</keyword>
<dbReference type="InterPro" id="IPR017441">
    <property type="entry name" value="Protein_kinase_ATP_BS"/>
</dbReference>
<name>A0A2S7YM16_BEABA</name>
<dbReference type="Gene3D" id="3.30.200.20">
    <property type="entry name" value="Phosphorylase Kinase, domain 1"/>
    <property type="match status" value="1"/>
</dbReference>
<protein>
    <recommendedName>
        <fullName evidence="1">non-specific serine/threonine protein kinase</fullName>
        <ecNumber evidence="1">2.7.11.1</ecNumber>
    </recommendedName>
</protein>
<reference evidence="10 11" key="1">
    <citation type="submission" date="2016-07" db="EMBL/GenBank/DDBJ databases">
        <title>Comparative genomics of the entomopathogenic fungus Beauveria bassiana.</title>
        <authorList>
            <person name="Valero Jimenez C.A."/>
            <person name="Zwaan B.J."/>
            <person name="Van Kan J.A."/>
            <person name="Takken W."/>
            <person name="Debets A.J."/>
            <person name="Schoustra S.E."/>
            <person name="Koenraadt C.J."/>
        </authorList>
    </citation>
    <scope>NUCLEOTIDE SEQUENCE [LARGE SCALE GENOMIC DNA]</scope>
    <source>
        <strain evidence="10 11">ARSEF 8028</strain>
    </source>
</reference>
<dbReference type="InterPro" id="IPR051334">
    <property type="entry name" value="SRPK"/>
</dbReference>
<comment type="catalytic activity">
    <reaction evidence="7">
        <text>L-threonyl-[protein] + ATP = O-phospho-L-threonyl-[protein] + ADP + H(+)</text>
        <dbReference type="Rhea" id="RHEA:46608"/>
        <dbReference type="Rhea" id="RHEA-COMP:11060"/>
        <dbReference type="Rhea" id="RHEA-COMP:11605"/>
        <dbReference type="ChEBI" id="CHEBI:15378"/>
        <dbReference type="ChEBI" id="CHEBI:30013"/>
        <dbReference type="ChEBI" id="CHEBI:30616"/>
        <dbReference type="ChEBI" id="CHEBI:61977"/>
        <dbReference type="ChEBI" id="CHEBI:456216"/>
        <dbReference type="EC" id="2.7.11.1"/>
    </reaction>
</comment>
<dbReference type="GO" id="GO:0050684">
    <property type="term" value="P:regulation of mRNA processing"/>
    <property type="evidence" value="ECO:0007669"/>
    <property type="project" value="TreeGrafter"/>
</dbReference>
<evidence type="ECO:0000256" key="2">
    <source>
        <dbReference type="ARBA" id="ARBA00022527"/>
    </source>
</evidence>
<evidence type="ECO:0000256" key="8">
    <source>
        <dbReference type="ARBA" id="ARBA00048679"/>
    </source>
</evidence>
<dbReference type="GO" id="GO:0005634">
    <property type="term" value="C:nucleus"/>
    <property type="evidence" value="ECO:0007669"/>
    <property type="project" value="TreeGrafter"/>
</dbReference>
<gene>
    <name evidence="10" type="ORF">BB8028_0007g04200</name>
</gene>
<feature type="binding site" evidence="9">
    <location>
        <position position="70"/>
    </location>
    <ligand>
        <name>ATP</name>
        <dbReference type="ChEBI" id="CHEBI:30616"/>
    </ligand>
</feature>
<dbReference type="InterPro" id="IPR011009">
    <property type="entry name" value="Kinase-like_dom_sf"/>
</dbReference>
<dbReference type="AlphaFoldDB" id="A0A2S7YM16"/>
<dbReference type="PANTHER" id="PTHR47634">
    <property type="entry name" value="PROTEIN KINASE DOMAIN-CONTAINING PROTEIN-RELATED"/>
    <property type="match status" value="1"/>
</dbReference>
<organism evidence="10 11">
    <name type="scientific">Beauveria bassiana</name>
    <name type="common">White muscardine disease fungus</name>
    <name type="synonym">Tritirachium shiotae</name>
    <dbReference type="NCBI Taxonomy" id="176275"/>
    <lineage>
        <taxon>Eukaryota</taxon>
        <taxon>Fungi</taxon>
        <taxon>Dikarya</taxon>
        <taxon>Ascomycota</taxon>
        <taxon>Pezizomycotina</taxon>
        <taxon>Sordariomycetes</taxon>
        <taxon>Hypocreomycetidae</taxon>
        <taxon>Hypocreales</taxon>
        <taxon>Cordycipitaceae</taxon>
        <taxon>Beauveria</taxon>
    </lineage>
</organism>
<keyword evidence="4 9" id="KW-0547">Nucleotide-binding</keyword>
<evidence type="ECO:0000256" key="1">
    <source>
        <dbReference type="ARBA" id="ARBA00012513"/>
    </source>
</evidence>
<dbReference type="EC" id="2.7.11.1" evidence="1"/>
<evidence type="ECO:0000256" key="5">
    <source>
        <dbReference type="ARBA" id="ARBA00022777"/>
    </source>
</evidence>
<dbReference type="PANTHER" id="PTHR47634:SF9">
    <property type="entry name" value="PROTEIN KINASE DOMAIN-CONTAINING PROTEIN-RELATED"/>
    <property type="match status" value="1"/>
</dbReference>
<dbReference type="GO" id="GO:0005524">
    <property type="term" value="F:ATP binding"/>
    <property type="evidence" value="ECO:0007669"/>
    <property type="project" value="UniProtKB-UniRule"/>
</dbReference>
<keyword evidence="5" id="KW-0418">Kinase</keyword>
<evidence type="ECO:0000256" key="9">
    <source>
        <dbReference type="PROSITE-ProRule" id="PRU10141"/>
    </source>
</evidence>
<evidence type="ECO:0000256" key="7">
    <source>
        <dbReference type="ARBA" id="ARBA00047899"/>
    </source>
</evidence>
<keyword evidence="2" id="KW-0723">Serine/threonine-protein kinase</keyword>
<comment type="catalytic activity">
    <reaction evidence="8">
        <text>L-seryl-[protein] + ATP = O-phospho-L-seryl-[protein] + ADP + H(+)</text>
        <dbReference type="Rhea" id="RHEA:17989"/>
        <dbReference type="Rhea" id="RHEA-COMP:9863"/>
        <dbReference type="Rhea" id="RHEA-COMP:11604"/>
        <dbReference type="ChEBI" id="CHEBI:15378"/>
        <dbReference type="ChEBI" id="CHEBI:29999"/>
        <dbReference type="ChEBI" id="CHEBI:30616"/>
        <dbReference type="ChEBI" id="CHEBI:83421"/>
        <dbReference type="ChEBI" id="CHEBI:456216"/>
        <dbReference type="EC" id="2.7.11.1"/>
    </reaction>
</comment>
<evidence type="ECO:0000313" key="10">
    <source>
        <dbReference type="EMBL" id="PQK17225.1"/>
    </source>
</evidence>
<dbReference type="OrthoDB" id="5979581at2759"/>
<dbReference type="GO" id="GO:0000245">
    <property type="term" value="P:spliceosomal complex assembly"/>
    <property type="evidence" value="ECO:0007669"/>
    <property type="project" value="TreeGrafter"/>
</dbReference>
<keyword evidence="6 9" id="KW-0067">ATP-binding</keyword>
<dbReference type="Proteomes" id="UP000237441">
    <property type="component" value="Unassembled WGS sequence"/>
</dbReference>
<dbReference type="Gene3D" id="1.10.510.10">
    <property type="entry name" value="Transferase(Phosphotransferase) domain 1"/>
    <property type="match status" value="1"/>
</dbReference>
<dbReference type="SUPFAM" id="SSF56112">
    <property type="entry name" value="Protein kinase-like (PK-like)"/>
    <property type="match status" value="1"/>
</dbReference>
<evidence type="ECO:0000256" key="3">
    <source>
        <dbReference type="ARBA" id="ARBA00022679"/>
    </source>
</evidence>
<dbReference type="EMBL" id="JRHA01000007">
    <property type="protein sequence ID" value="PQK17225.1"/>
    <property type="molecule type" value="Genomic_DNA"/>
</dbReference>
<evidence type="ECO:0000313" key="11">
    <source>
        <dbReference type="Proteomes" id="UP000237441"/>
    </source>
</evidence>
<evidence type="ECO:0000256" key="4">
    <source>
        <dbReference type="ARBA" id="ARBA00022741"/>
    </source>
</evidence>
<sequence>MERFTTRPIFNILHQEEELTSYYYGGLHPVCLGDESKDGRYRVVHKLGRGGFSTVWLVRDTQVNRWAALKVLKTKSLLSAANVAFTTRNLVSLSEKAPLDVIGSPETAELLNADGTFASSTLASRDVLAQPIDLRVPETLFGTEFNYKFDLWRLGCVISALIFLRYSTQSLGDNSFAAAQMIDFVEDLPPEWEEAWQKLKAKLSFSLSPVLEPKLVTMFRDRVPDKELAPLLPVIQGLVRLRAAERMSVRAALEPLP</sequence>
<dbReference type="GO" id="GO:0004674">
    <property type="term" value="F:protein serine/threonine kinase activity"/>
    <property type="evidence" value="ECO:0007669"/>
    <property type="project" value="UniProtKB-KW"/>
</dbReference>
<dbReference type="PROSITE" id="PS00107">
    <property type="entry name" value="PROTEIN_KINASE_ATP"/>
    <property type="match status" value="1"/>
</dbReference>
<comment type="caution">
    <text evidence="10">The sequence shown here is derived from an EMBL/GenBank/DDBJ whole genome shotgun (WGS) entry which is preliminary data.</text>
</comment>
<dbReference type="GO" id="GO:0005737">
    <property type="term" value="C:cytoplasm"/>
    <property type="evidence" value="ECO:0007669"/>
    <property type="project" value="TreeGrafter"/>
</dbReference>
<proteinExistence type="predicted"/>
<evidence type="ECO:0000256" key="6">
    <source>
        <dbReference type="ARBA" id="ARBA00022840"/>
    </source>
</evidence>